<evidence type="ECO:0000259" key="2">
    <source>
        <dbReference type="PROSITE" id="PS50848"/>
    </source>
</evidence>
<keyword evidence="1" id="KW-0732">Signal</keyword>
<dbReference type="InterPro" id="IPR023393">
    <property type="entry name" value="START-like_dom_sf"/>
</dbReference>
<dbReference type="InterPro" id="IPR002913">
    <property type="entry name" value="START_lipid-bd_dom"/>
</dbReference>
<organism evidence="3 4">
    <name type="scientific">Vibrio qingdaonensis</name>
    <dbReference type="NCBI Taxonomy" id="2829491"/>
    <lineage>
        <taxon>Bacteria</taxon>
        <taxon>Pseudomonadati</taxon>
        <taxon>Pseudomonadota</taxon>
        <taxon>Gammaproteobacteria</taxon>
        <taxon>Vibrionales</taxon>
        <taxon>Vibrionaceae</taxon>
        <taxon>Vibrio</taxon>
    </lineage>
</organism>
<feature type="chain" id="PRO_5040733575" evidence="1">
    <location>
        <begin position="19"/>
        <end position="225"/>
    </location>
</feature>
<dbReference type="RefSeq" id="WP_265675460.1">
    <property type="nucleotide sequence ID" value="NZ_JAKRRY010000016.1"/>
</dbReference>
<dbReference type="Gene3D" id="3.30.530.20">
    <property type="match status" value="1"/>
</dbReference>
<dbReference type="PANTHER" id="PTHR19308:SF14">
    <property type="entry name" value="START DOMAIN-CONTAINING PROTEIN"/>
    <property type="match status" value="1"/>
</dbReference>
<name>A0A9X3CPB2_9VIBR</name>
<dbReference type="GO" id="GO:0005737">
    <property type="term" value="C:cytoplasm"/>
    <property type="evidence" value="ECO:0007669"/>
    <property type="project" value="UniProtKB-ARBA"/>
</dbReference>
<proteinExistence type="predicted"/>
<reference evidence="3" key="1">
    <citation type="submission" date="2022-02" db="EMBL/GenBank/DDBJ databases">
        <title>Vibrio sp. nov, a new bacterium isolated from seawater.</title>
        <authorList>
            <person name="Yuan Y."/>
        </authorList>
    </citation>
    <scope>NUCLEOTIDE SEQUENCE</scope>
    <source>
        <strain evidence="3">ZSDZ65</strain>
    </source>
</reference>
<dbReference type="AlphaFoldDB" id="A0A9X3CPB2"/>
<dbReference type="PIRSF" id="PIRSF039033">
    <property type="entry name" value="START_dom"/>
    <property type="match status" value="1"/>
</dbReference>
<dbReference type="EMBL" id="JAKRRY010000016">
    <property type="protein sequence ID" value="MCW8346921.1"/>
    <property type="molecule type" value="Genomic_DNA"/>
</dbReference>
<dbReference type="InterPro" id="IPR028347">
    <property type="entry name" value="START_dom_prot"/>
</dbReference>
<dbReference type="PROSITE" id="PS50848">
    <property type="entry name" value="START"/>
    <property type="match status" value="1"/>
</dbReference>
<dbReference type="Pfam" id="PF01852">
    <property type="entry name" value="START"/>
    <property type="match status" value="1"/>
</dbReference>
<dbReference type="SUPFAM" id="SSF55961">
    <property type="entry name" value="Bet v1-like"/>
    <property type="match status" value="1"/>
</dbReference>
<accession>A0A9X3CPB2</accession>
<evidence type="ECO:0000313" key="4">
    <source>
        <dbReference type="Proteomes" id="UP001155587"/>
    </source>
</evidence>
<feature type="domain" description="START" evidence="2">
    <location>
        <begin position="40"/>
        <end position="217"/>
    </location>
</feature>
<gene>
    <name evidence="3" type="ORF">MD535_13020</name>
</gene>
<feature type="signal peptide" evidence="1">
    <location>
        <begin position="1"/>
        <end position="18"/>
    </location>
</feature>
<sequence>MHRYIRQPLMRAALVALAMLPISGLSETTSDSAQVVRKPWLVSYNQDAITLYKREHKDGLVEIRVHADVETTFSGFLLLFEDTEHVPTWLHNVDQTKVLSQLSVNENIVYTTFAAPWPALDRDMVTYSRYYQQGKRFVLEIRDASEYLAKQAGFIRITQVKSRWELTKLGDGQVFIMYTAFADPGGALPDWLVNQLAIDGAIETFKGLKREIRHYQHLSHPNIVD</sequence>
<evidence type="ECO:0000256" key="1">
    <source>
        <dbReference type="SAM" id="SignalP"/>
    </source>
</evidence>
<comment type="caution">
    <text evidence="3">The sequence shown here is derived from an EMBL/GenBank/DDBJ whole genome shotgun (WGS) entry which is preliminary data.</text>
</comment>
<dbReference type="InterPro" id="IPR051213">
    <property type="entry name" value="START_lipid_transfer"/>
</dbReference>
<dbReference type="Proteomes" id="UP001155587">
    <property type="component" value="Unassembled WGS sequence"/>
</dbReference>
<dbReference type="PANTHER" id="PTHR19308">
    <property type="entry name" value="PHOSPHATIDYLCHOLINE TRANSFER PROTEIN"/>
    <property type="match status" value="1"/>
</dbReference>
<dbReference type="CDD" id="cd08876">
    <property type="entry name" value="START_1"/>
    <property type="match status" value="1"/>
</dbReference>
<evidence type="ECO:0000313" key="3">
    <source>
        <dbReference type="EMBL" id="MCW8346921.1"/>
    </source>
</evidence>
<keyword evidence="4" id="KW-1185">Reference proteome</keyword>
<dbReference type="GO" id="GO:0008289">
    <property type="term" value="F:lipid binding"/>
    <property type="evidence" value="ECO:0007669"/>
    <property type="project" value="InterPro"/>
</dbReference>
<protein>
    <submittedName>
        <fullName evidence="3">START domain-containing protein</fullName>
    </submittedName>
</protein>